<feature type="transmembrane region" description="Helical" evidence="1">
    <location>
        <begin position="469"/>
        <end position="488"/>
    </location>
</feature>
<feature type="transmembrane region" description="Helical" evidence="1">
    <location>
        <begin position="268"/>
        <end position="285"/>
    </location>
</feature>
<keyword evidence="1" id="KW-0812">Transmembrane</keyword>
<reference evidence="2 3" key="1">
    <citation type="journal article" date="2019" name="Int. J. Syst. Evol. Microbiol.">
        <title>The Global Catalogue of Microorganisms (GCM) 10K type strain sequencing project: providing services to taxonomists for standard genome sequencing and annotation.</title>
        <authorList>
            <consortium name="The Broad Institute Genomics Platform"/>
            <consortium name="The Broad Institute Genome Sequencing Center for Infectious Disease"/>
            <person name="Wu L."/>
            <person name="Ma J."/>
        </authorList>
    </citation>
    <scope>NUCLEOTIDE SEQUENCE [LARGE SCALE GENOMIC DNA]</scope>
    <source>
        <strain evidence="2 3">JCM 16365</strain>
    </source>
</reference>
<keyword evidence="3" id="KW-1185">Reference proteome</keyword>
<comment type="caution">
    <text evidence="2">The sequence shown here is derived from an EMBL/GenBank/DDBJ whole genome shotgun (WGS) entry which is preliminary data.</text>
</comment>
<feature type="transmembrane region" description="Helical" evidence="1">
    <location>
        <begin position="97"/>
        <end position="122"/>
    </location>
</feature>
<organism evidence="2 3">
    <name type="scientific">Microbacterium binotii</name>
    <dbReference type="NCBI Taxonomy" id="462710"/>
    <lineage>
        <taxon>Bacteria</taxon>
        <taxon>Bacillati</taxon>
        <taxon>Actinomycetota</taxon>
        <taxon>Actinomycetes</taxon>
        <taxon>Micrococcales</taxon>
        <taxon>Microbacteriaceae</taxon>
        <taxon>Microbacterium</taxon>
    </lineage>
</organism>
<evidence type="ECO:0008006" key="4">
    <source>
        <dbReference type="Google" id="ProtNLM"/>
    </source>
</evidence>
<keyword evidence="1" id="KW-1133">Transmembrane helix</keyword>
<protein>
    <recommendedName>
        <fullName evidence="4">Glycosyltransferase</fullName>
    </recommendedName>
</protein>
<gene>
    <name evidence="2" type="ORF">GCM10009862_02790</name>
</gene>
<evidence type="ECO:0000313" key="3">
    <source>
        <dbReference type="Proteomes" id="UP001500274"/>
    </source>
</evidence>
<name>A0ABN3P5G4_9MICO</name>
<accession>A0ABN3P5G4</accession>
<dbReference type="Proteomes" id="UP001500274">
    <property type="component" value="Unassembled WGS sequence"/>
</dbReference>
<evidence type="ECO:0000256" key="1">
    <source>
        <dbReference type="SAM" id="Phobius"/>
    </source>
</evidence>
<feature type="transmembrane region" description="Helical" evidence="1">
    <location>
        <begin position="436"/>
        <end position="457"/>
    </location>
</feature>
<proteinExistence type="predicted"/>
<feature type="transmembrane region" description="Helical" evidence="1">
    <location>
        <begin position="191"/>
        <end position="210"/>
    </location>
</feature>
<feature type="transmembrane region" description="Helical" evidence="1">
    <location>
        <begin position="244"/>
        <end position="261"/>
    </location>
</feature>
<dbReference type="RefSeq" id="WP_344226167.1">
    <property type="nucleotide sequence ID" value="NZ_BAAARI010000002.1"/>
</dbReference>
<feature type="transmembrane region" description="Helical" evidence="1">
    <location>
        <begin position="37"/>
        <end position="60"/>
    </location>
</feature>
<sequence length="640" mass="66787">MADWVTALPAFLAAATILIVPGAVVMIAGWGWRRPHFLLFAPAVSVTLSAVASVVAPVLGMGWSPLPLGIVTVVTAAVAFFVGRWSGPPRATRVTGWGVAGVVGALAAAGAIVAVQLGYVFVGPHNISQTFDAIVHLNTVAYAVDTHNASAFHIGDTSDIPFYPNGWHSLVALSAVSTGAPVAVAVNATNIAVGAIAWPASVTALVWSFFPRRASALVVSAALSTGFGAFPILLFWFGVLYPNATAYAILPAGVAAVWLLCRMPSIRDGVRTALLLVALCAGIGLSHPNAFLGLFAFGAALAIYELARRLSSRRSRPAVLLHSGAIAAIVLVGIVLWRLSRTGYEMSRWGPWQSTAQAAGEALFLAPRQFPLTLTIAILVLLGIATALLRRRWLFVLFPFGVASLLFVLVSGTGVGNLVREFLTNPWYNDSYRLAALLPAAGIPVAVLGALTVIDGARRAVAGVRARRLLLTVGGVVATCVVFAVGVGPNVVQTAATARGNYVLDSSSALLTAEESALLARLDEHTSAADVVAVNPWTGGSLAYALANRDVTEKHVFGVRSADEEYLDAHLSQIESDPRVCAAVRTVGATYVLDFGDQNVFNDPASGGDRAGLNGLAPSSHLVLVDSEGAKARLFRIEGC</sequence>
<keyword evidence="1" id="KW-0472">Membrane</keyword>
<feature type="transmembrane region" description="Helical" evidence="1">
    <location>
        <begin position="319"/>
        <end position="339"/>
    </location>
</feature>
<dbReference type="EMBL" id="BAAARI010000002">
    <property type="protein sequence ID" value="GAA2567549.1"/>
    <property type="molecule type" value="Genomic_DNA"/>
</dbReference>
<feature type="transmembrane region" description="Helical" evidence="1">
    <location>
        <begin position="6"/>
        <end position="30"/>
    </location>
</feature>
<evidence type="ECO:0000313" key="2">
    <source>
        <dbReference type="EMBL" id="GAA2567549.1"/>
    </source>
</evidence>
<feature type="transmembrane region" description="Helical" evidence="1">
    <location>
        <begin position="396"/>
        <end position="416"/>
    </location>
</feature>
<feature type="transmembrane region" description="Helical" evidence="1">
    <location>
        <begin position="217"/>
        <end position="238"/>
    </location>
</feature>
<feature type="transmembrane region" description="Helical" evidence="1">
    <location>
        <begin position="66"/>
        <end position="85"/>
    </location>
</feature>
<dbReference type="InterPro" id="IPR046671">
    <property type="entry name" value="DUF6541"/>
</dbReference>
<dbReference type="Pfam" id="PF20176">
    <property type="entry name" value="DUF6541"/>
    <property type="match status" value="1"/>
</dbReference>